<keyword evidence="3" id="KW-0238">DNA-binding</keyword>
<dbReference type="Gene3D" id="3.40.190.10">
    <property type="entry name" value="Periplasmic binding protein-like II"/>
    <property type="match status" value="2"/>
</dbReference>
<evidence type="ECO:0000313" key="7">
    <source>
        <dbReference type="Proteomes" id="UP000562984"/>
    </source>
</evidence>
<keyword evidence="4" id="KW-0804">Transcription</keyword>
<dbReference type="PANTHER" id="PTHR30346">
    <property type="entry name" value="TRANSCRIPTIONAL DUAL REGULATOR HCAR-RELATED"/>
    <property type="match status" value="1"/>
</dbReference>
<dbReference type="PRINTS" id="PR00039">
    <property type="entry name" value="HTHLYSR"/>
</dbReference>
<comment type="caution">
    <text evidence="6">The sequence shown here is derived from an EMBL/GenBank/DDBJ whole genome shotgun (WGS) entry which is preliminary data.</text>
</comment>
<dbReference type="Pfam" id="PF03466">
    <property type="entry name" value="LysR_substrate"/>
    <property type="match status" value="1"/>
</dbReference>
<dbReference type="Proteomes" id="UP000562984">
    <property type="component" value="Unassembled WGS sequence"/>
</dbReference>
<dbReference type="GO" id="GO:0032993">
    <property type="term" value="C:protein-DNA complex"/>
    <property type="evidence" value="ECO:0007669"/>
    <property type="project" value="TreeGrafter"/>
</dbReference>
<dbReference type="GO" id="GO:0003700">
    <property type="term" value="F:DNA-binding transcription factor activity"/>
    <property type="evidence" value="ECO:0007669"/>
    <property type="project" value="InterPro"/>
</dbReference>
<dbReference type="InterPro" id="IPR036388">
    <property type="entry name" value="WH-like_DNA-bd_sf"/>
</dbReference>
<dbReference type="Gene3D" id="1.10.10.10">
    <property type="entry name" value="Winged helix-like DNA-binding domain superfamily/Winged helix DNA-binding domain"/>
    <property type="match status" value="1"/>
</dbReference>
<evidence type="ECO:0000256" key="3">
    <source>
        <dbReference type="ARBA" id="ARBA00023125"/>
    </source>
</evidence>
<keyword evidence="7" id="KW-1185">Reference proteome</keyword>
<evidence type="ECO:0000256" key="4">
    <source>
        <dbReference type="ARBA" id="ARBA00023163"/>
    </source>
</evidence>
<reference evidence="6 7" key="1">
    <citation type="submission" date="2020-05" db="EMBL/GenBank/DDBJ databases">
        <title>Nakamurella sp. DB0629 isolated from air conditioner.</title>
        <authorList>
            <person name="Kim D.H."/>
            <person name="Kim D.-U."/>
        </authorList>
    </citation>
    <scope>NUCLEOTIDE SEQUENCE [LARGE SCALE GENOMIC DNA]</scope>
    <source>
        <strain evidence="6 7">DB0629</strain>
    </source>
</reference>
<evidence type="ECO:0000313" key="6">
    <source>
        <dbReference type="EMBL" id="NNG37550.1"/>
    </source>
</evidence>
<dbReference type="InterPro" id="IPR036390">
    <property type="entry name" value="WH_DNA-bd_sf"/>
</dbReference>
<organism evidence="6 7">
    <name type="scientific">Nakamurella aerolata</name>
    <dbReference type="NCBI Taxonomy" id="1656892"/>
    <lineage>
        <taxon>Bacteria</taxon>
        <taxon>Bacillati</taxon>
        <taxon>Actinomycetota</taxon>
        <taxon>Actinomycetes</taxon>
        <taxon>Nakamurellales</taxon>
        <taxon>Nakamurellaceae</taxon>
        <taxon>Nakamurella</taxon>
    </lineage>
</organism>
<dbReference type="GO" id="GO:0003677">
    <property type="term" value="F:DNA binding"/>
    <property type="evidence" value="ECO:0007669"/>
    <property type="project" value="UniProtKB-KW"/>
</dbReference>
<dbReference type="CDD" id="cd08414">
    <property type="entry name" value="PBP2_LTTR_aromatics_like"/>
    <property type="match status" value="1"/>
</dbReference>
<dbReference type="InterPro" id="IPR005119">
    <property type="entry name" value="LysR_subst-bd"/>
</dbReference>
<dbReference type="AlphaFoldDB" id="A0A849AGI1"/>
<keyword evidence="2" id="KW-0805">Transcription regulation</keyword>
<feature type="domain" description="HTH lysR-type" evidence="5">
    <location>
        <begin position="1"/>
        <end position="58"/>
    </location>
</feature>
<dbReference type="PANTHER" id="PTHR30346:SF28">
    <property type="entry name" value="HTH-TYPE TRANSCRIPTIONAL REGULATOR CYNR"/>
    <property type="match status" value="1"/>
</dbReference>
<dbReference type="SUPFAM" id="SSF53850">
    <property type="entry name" value="Periplasmic binding protein-like II"/>
    <property type="match status" value="1"/>
</dbReference>
<evidence type="ECO:0000259" key="5">
    <source>
        <dbReference type="PROSITE" id="PS50931"/>
    </source>
</evidence>
<dbReference type="Pfam" id="PF00126">
    <property type="entry name" value="HTH_1"/>
    <property type="match status" value="1"/>
</dbReference>
<accession>A0A849AGI1</accession>
<dbReference type="PROSITE" id="PS50931">
    <property type="entry name" value="HTH_LYSR"/>
    <property type="match status" value="1"/>
</dbReference>
<gene>
    <name evidence="6" type="ORF">HKD39_17970</name>
</gene>
<comment type="similarity">
    <text evidence="1">Belongs to the LysR transcriptional regulatory family.</text>
</comment>
<dbReference type="EMBL" id="JABEND010000015">
    <property type="protein sequence ID" value="NNG37550.1"/>
    <property type="molecule type" value="Genomic_DNA"/>
</dbReference>
<sequence>MDREAAEAFVALARSGHYGDAASALLVSQPALTRRIQRLESALGVRLFDRGRHGARLSVAGRELAPLIDSWVDADDRLLRQAGLLEHGVSGTLRLGFGMSSVDIAPQAVARYRHRFPGVAVTLDDMSSTQQLDLVESGQLDAGFVRTAAAAGQPQLRRRQVGRDRLALARAVGARNAAATDLLTDRPVIALEPERGPGLYRQITEWLRAHGLTITVGQRAHDLLTVLALVAADAGIAVVPASSKRTAPRGVRITHLPSPAADWTISLVWRADSGSVTLREFLAAQAEPG</sequence>
<evidence type="ECO:0000256" key="1">
    <source>
        <dbReference type="ARBA" id="ARBA00009437"/>
    </source>
</evidence>
<proteinExistence type="inferred from homology"/>
<name>A0A849AGI1_9ACTN</name>
<dbReference type="RefSeq" id="WP_171201250.1">
    <property type="nucleotide sequence ID" value="NZ_JABEND010000015.1"/>
</dbReference>
<protein>
    <submittedName>
        <fullName evidence="6">LysR family transcriptional regulator</fullName>
    </submittedName>
</protein>
<dbReference type="InterPro" id="IPR000847">
    <property type="entry name" value="LysR_HTH_N"/>
</dbReference>
<dbReference type="SUPFAM" id="SSF46785">
    <property type="entry name" value="Winged helix' DNA-binding domain"/>
    <property type="match status" value="1"/>
</dbReference>
<evidence type="ECO:0000256" key="2">
    <source>
        <dbReference type="ARBA" id="ARBA00023015"/>
    </source>
</evidence>